<dbReference type="Gene3D" id="3.30.300.30">
    <property type="match status" value="1"/>
</dbReference>
<accession>A0AAD5QWI4</accession>
<protein>
    <recommendedName>
        <fullName evidence="1">AMP-dependent synthetase/ligase domain-containing protein</fullName>
    </recommendedName>
</protein>
<dbReference type="PANTHER" id="PTHR45527">
    <property type="entry name" value="NONRIBOSOMAL PEPTIDE SYNTHETASE"/>
    <property type="match status" value="1"/>
</dbReference>
<dbReference type="Gene3D" id="3.40.50.12780">
    <property type="entry name" value="N-terminal domain of ligase-like"/>
    <property type="match status" value="1"/>
</dbReference>
<dbReference type="GO" id="GO:0005737">
    <property type="term" value="C:cytoplasm"/>
    <property type="evidence" value="ECO:0007669"/>
    <property type="project" value="TreeGrafter"/>
</dbReference>
<dbReference type="InterPro" id="IPR045851">
    <property type="entry name" value="AMP-bd_C_sf"/>
</dbReference>
<dbReference type="Pfam" id="PF00501">
    <property type="entry name" value="AMP-binding"/>
    <property type="match status" value="1"/>
</dbReference>
<dbReference type="Proteomes" id="UP001196413">
    <property type="component" value="Unassembled WGS sequence"/>
</dbReference>
<dbReference type="GO" id="GO:0031177">
    <property type="term" value="F:phosphopantetheine binding"/>
    <property type="evidence" value="ECO:0007669"/>
    <property type="project" value="TreeGrafter"/>
</dbReference>
<dbReference type="AlphaFoldDB" id="A0AAD5QWI4"/>
<dbReference type="GO" id="GO:0043041">
    <property type="term" value="P:amino acid activation for nonribosomal peptide biosynthetic process"/>
    <property type="evidence" value="ECO:0007669"/>
    <property type="project" value="TreeGrafter"/>
</dbReference>
<dbReference type="PANTHER" id="PTHR45527:SF1">
    <property type="entry name" value="FATTY ACID SYNTHASE"/>
    <property type="match status" value="1"/>
</dbReference>
<organism evidence="2 3">
    <name type="scientific">Parelaphostrongylus tenuis</name>
    <name type="common">Meningeal worm</name>
    <dbReference type="NCBI Taxonomy" id="148309"/>
    <lineage>
        <taxon>Eukaryota</taxon>
        <taxon>Metazoa</taxon>
        <taxon>Ecdysozoa</taxon>
        <taxon>Nematoda</taxon>
        <taxon>Chromadorea</taxon>
        <taxon>Rhabditida</taxon>
        <taxon>Rhabditina</taxon>
        <taxon>Rhabditomorpha</taxon>
        <taxon>Strongyloidea</taxon>
        <taxon>Metastrongylidae</taxon>
        <taxon>Parelaphostrongylus</taxon>
    </lineage>
</organism>
<dbReference type="InterPro" id="IPR042099">
    <property type="entry name" value="ANL_N_sf"/>
</dbReference>
<dbReference type="SUPFAM" id="SSF56801">
    <property type="entry name" value="Acetyl-CoA synthetase-like"/>
    <property type="match status" value="1"/>
</dbReference>
<dbReference type="GO" id="GO:0044550">
    <property type="term" value="P:secondary metabolite biosynthetic process"/>
    <property type="evidence" value="ECO:0007669"/>
    <property type="project" value="TreeGrafter"/>
</dbReference>
<comment type="caution">
    <text evidence="2">The sequence shown here is derived from an EMBL/GenBank/DDBJ whole genome shotgun (WGS) entry which is preliminary data.</text>
</comment>
<proteinExistence type="predicted"/>
<name>A0AAD5QWI4_PARTN</name>
<dbReference type="EMBL" id="JAHQIW010004874">
    <property type="protein sequence ID" value="KAJ1364107.1"/>
    <property type="molecule type" value="Genomic_DNA"/>
</dbReference>
<evidence type="ECO:0000313" key="3">
    <source>
        <dbReference type="Proteomes" id="UP001196413"/>
    </source>
</evidence>
<reference evidence="2" key="1">
    <citation type="submission" date="2021-06" db="EMBL/GenBank/DDBJ databases">
        <title>Parelaphostrongylus tenuis whole genome reference sequence.</title>
        <authorList>
            <person name="Garwood T.J."/>
            <person name="Larsen P.A."/>
            <person name="Fountain-Jones N.M."/>
            <person name="Garbe J.R."/>
            <person name="Macchietto M.G."/>
            <person name="Kania S.A."/>
            <person name="Gerhold R.W."/>
            <person name="Richards J.E."/>
            <person name="Wolf T.M."/>
        </authorList>
    </citation>
    <scope>NUCLEOTIDE SEQUENCE</scope>
    <source>
        <strain evidence="2">MNPRO001-30</strain>
        <tissue evidence="2">Meninges</tissue>
    </source>
</reference>
<evidence type="ECO:0000259" key="1">
    <source>
        <dbReference type="Pfam" id="PF00501"/>
    </source>
</evidence>
<feature type="domain" description="AMP-dependent synthetase/ligase" evidence="1">
    <location>
        <begin position="10"/>
        <end position="177"/>
    </location>
</feature>
<evidence type="ECO:0000313" key="2">
    <source>
        <dbReference type="EMBL" id="KAJ1364107.1"/>
    </source>
</evidence>
<gene>
    <name evidence="2" type="ORF">KIN20_024119</name>
</gene>
<sequence>MNMLEHVTRHYMFRPMARVLQFTKSSFDASISNTFGCLLNGGVLSIRDDRKEIVHDLCARQPISILHMTPIILDMFDNDELDRLSDVERWSFGGETISESTMNSMIKRGYRIFQLYGPTETTCYVTLLEMKSTTKVTCLGPVISGLYCGLCSFRNHMVKRQSLGEFYCSGENLVRGYIGSIQKGFVENPYRTNEDEVLQRNRKIYLTGDRILCDEYQYLHFLGRKDDQVKIKGQRIQLSEIENVARKMDGVQNVAVVLQKDKASMNHIVLFHTGMANNLLPFLSERLQNYMIPSKILHLIKFPLTVNGKIDKRVLSSRNDINDVSAIVRKPKTALKRVC</sequence>
<dbReference type="InterPro" id="IPR000873">
    <property type="entry name" value="AMP-dep_synth/lig_dom"/>
</dbReference>
<keyword evidence="3" id="KW-1185">Reference proteome</keyword>